<protein>
    <submittedName>
        <fullName evidence="1">Uncharacterized protein</fullName>
    </submittedName>
</protein>
<sequence>MINSEERTSKNNNGSKISRKVEGDEDVGCSKNGQNRDVLEQKMKELEMMDMKDEEHVLDIEEVLHYYSLLTSPIYQGLVDKFFTDMYSEFLLPQPSIRTNSINGSMRKLGPLKI</sequence>
<evidence type="ECO:0000313" key="1">
    <source>
        <dbReference type="EMBL" id="KAI3759678.1"/>
    </source>
</evidence>
<comment type="caution">
    <text evidence="1">The sequence shown here is derived from an EMBL/GenBank/DDBJ whole genome shotgun (WGS) entry which is preliminary data.</text>
</comment>
<keyword evidence="2" id="KW-1185">Reference proteome</keyword>
<reference evidence="2" key="1">
    <citation type="journal article" date="2022" name="Mol. Ecol. Resour.">
        <title>The genomes of chicory, endive, great burdock and yacon provide insights into Asteraceae palaeo-polyploidization history and plant inulin production.</title>
        <authorList>
            <person name="Fan W."/>
            <person name="Wang S."/>
            <person name="Wang H."/>
            <person name="Wang A."/>
            <person name="Jiang F."/>
            <person name="Liu H."/>
            <person name="Zhao H."/>
            <person name="Xu D."/>
            <person name="Zhang Y."/>
        </authorList>
    </citation>
    <scope>NUCLEOTIDE SEQUENCE [LARGE SCALE GENOMIC DNA]</scope>
    <source>
        <strain evidence="2">cv. Niubang</strain>
    </source>
</reference>
<reference evidence="1 2" key="2">
    <citation type="journal article" date="2022" name="Mol. Ecol. Resour.">
        <title>The genomes of chicory, endive, great burdock and yacon provide insights into Asteraceae paleo-polyploidization history and plant inulin production.</title>
        <authorList>
            <person name="Fan W."/>
            <person name="Wang S."/>
            <person name="Wang H."/>
            <person name="Wang A."/>
            <person name="Jiang F."/>
            <person name="Liu H."/>
            <person name="Zhao H."/>
            <person name="Xu D."/>
            <person name="Zhang Y."/>
        </authorList>
    </citation>
    <scope>NUCLEOTIDE SEQUENCE [LARGE SCALE GENOMIC DNA]</scope>
    <source>
        <strain evidence="2">cv. Niubang</strain>
    </source>
</reference>
<organism evidence="1 2">
    <name type="scientific">Arctium lappa</name>
    <name type="common">Greater burdock</name>
    <name type="synonym">Lappa major</name>
    <dbReference type="NCBI Taxonomy" id="4217"/>
    <lineage>
        <taxon>Eukaryota</taxon>
        <taxon>Viridiplantae</taxon>
        <taxon>Streptophyta</taxon>
        <taxon>Embryophyta</taxon>
        <taxon>Tracheophyta</taxon>
        <taxon>Spermatophyta</taxon>
        <taxon>Magnoliopsida</taxon>
        <taxon>eudicotyledons</taxon>
        <taxon>Gunneridae</taxon>
        <taxon>Pentapetalae</taxon>
        <taxon>asterids</taxon>
        <taxon>campanulids</taxon>
        <taxon>Asterales</taxon>
        <taxon>Asteraceae</taxon>
        <taxon>Carduoideae</taxon>
        <taxon>Cardueae</taxon>
        <taxon>Arctiinae</taxon>
        <taxon>Arctium</taxon>
    </lineage>
</organism>
<gene>
    <name evidence="1" type="ORF">L6452_07670</name>
</gene>
<proteinExistence type="predicted"/>
<accession>A0ACB9EM81</accession>
<dbReference type="EMBL" id="CM042048">
    <property type="protein sequence ID" value="KAI3759678.1"/>
    <property type="molecule type" value="Genomic_DNA"/>
</dbReference>
<evidence type="ECO:0000313" key="2">
    <source>
        <dbReference type="Proteomes" id="UP001055879"/>
    </source>
</evidence>
<name>A0ACB9EM81_ARCLA</name>
<dbReference type="Proteomes" id="UP001055879">
    <property type="component" value="Linkage Group LG02"/>
</dbReference>